<dbReference type="SUPFAM" id="SSF101498">
    <property type="entry name" value="Anti-sigma factor FlgM"/>
    <property type="match status" value="1"/>
</dbReference>
<dbReference type="RefSeq" id="WP_149400792.1">
    <property type="nucleotide sequence ID" value="NZ_BIXY01000014.1"/>
</dbReference>
<dbReference type="Proteomes" id="UP000322530">
    <property type="component" value="Unassembled WGS sequence"/>
</dbReference>
<accession>A0A5A5T939</accession>
<evidence type="ECO:0000313" key="2">
    <source>
        <dbReference type="EMBL" id="GCF07785.1"/>
    </source>
</evidence>
<gene>
    <name evidence="2" type="ORF">KDI_13490</name>
</gene>
<protein>
    <recommendedName>
        <fullName evidence="1">Anti-sigma-28 factor FlgM C-terminal domain-containing protein</fullName>
    </recommendedName>
</protein>
<evidence type="ECO:0000259" key="1">
    <source>
        <dbReference type="Pfam" id="PF04316"/>
    </source>
</evidence>
<dbReference type="AlphaFoldDB" id="A0A5A5T939"/>
<sequence length="103" mass="11774">MMNVQKKHVNLLERNATSENQCSTATPSMIATSASMAYTIFSPVQNMRYIEREFRGQRVGQLKAQVEAGKYQIDSYRLAHTLWHSTAPNHLLKFNPDIVMDES</sequence>
<organism evidence="2 3">
    <name type="scientific">Dictyobacter arantiisoli</name>
    <dbReference type="NCBI Taxonomy" id="2014874"/>
    <lineage>
        <taxon>Bacteria</taxon>
        <taxon>Bacillati</taxon>
        <taxon>Chloroflexota</taxon>
        <taxon>Ktedonobacteria</taxon>
        <taxon>Ktedonobacterales</taxon>
        <taxon>Dictyobacteraceae</taxon>
        <taxon>Dictyobacter</taxon>
    </lineage>
</organism>
<dbReference type="InterPro" id="IPR031316">
    <property type="entry name" value="FlgM_C"/>
</dbReference>
<keyword evidence="3" id="KW-1185">Reference proteome</keyword>
<proteinExistence type="predicted"/>
<dbReference type="Pfam" id="PF04316">
    <property type="entry name" value="FlgM"/>
    <property type="match status" value="1"/>
</dbReference>
<name>A0A5A5T939_9CHLR</name>
<evidence type="ECO:0000313" key="3">
    <source>
        <dbReference type="Proteomes" id="UP000322530"/>
    </source>
</evidence>
<feature type="domain" description="Anti-sigma-28 factor FlgM C-terminal" evidence="1">
    <location>
        <begin position="51"/>
        <end position="81"/>
    </location>
</feature>
<reference evidence="2 3" key="1">
    <citation type="submission" date="2019-01" db="EMBL/GenBank/DDBJ databases">
        <title>Draft genome sequence of Dictyobacter sp. Uno17.</title>
        <authorList>
            <person name="Wang C.M."/>
            <person name="Zheng Y."/>
            <person name="Sakai Y."/>
            <person name="Abe K."/>
            <person name="Yokota A."/>
            <person name="Yabe S."/>
        </authorList>
    </citation>
    <scope>NUCLEOTIDE SEQUENCE [LARGE SCALE GENOMIC DNA]</scope>
    <source>
        <strain evidence="2 3">Uno17</strain>
    </source>
</reference>
<comment type="caution">
    <text evidence="2">The sequence shown here is derived from an EMBL/GenBank/DDBJ whole genome shotgun (WGS) entry which is preliminary data.</text>
</comment>
<dbReference type="InterPro" id="IPR035890">
    <property type="entry name" value="Anti-sigma-28_factor_FlgM_sf"/>
</dbReference>
<dbReference type="EMBL" id="BIXY01000014">
    <property type="protein sequence ID" value="GCF07785.1"/>
    <property type="molecule type" value="Genomic_DNA"/>
</dbReference>